<keyword evidence="3" id="KW-1185">Reference proteome</keyword>
<reference evidence="2 3" key="1">
    <citation type="submission" date="2017-05" db="EMBL/GenBank/DDBJ databases">
        <title>Butyricicoccus porcorum sp. nov. a butyrate-producing bacterium from the swine intestinal tract.</title>
        <authorList>
            <person name="Trachsel J."/>
            <person name="Humphrey S."/>
            <person name="Allen H.K."/>
        </authorList>
    </citation>
    <scope>NUCLEOTIDE SEQUENCE [LARGE SCALE GENOMIC DNA]</scope>
    <source>
        <strain evidence="2">BB10</strain>
    </source>
</reference>
<dbReference type="PANTHER" id="PTHR43741">
    <property type="entry name" value="FMN-DEPENDENT NADH-AZOREDUCTASE 1"/>
    <property type="match status" value="1"/>
</dbReference>
<dbReference type="Gene3D" id="3.40.50.360">
    <property type="match status" value="1"/>
</dbReference>
<dbReference type="Pfam" id="PF03358">
    <property type="entry name" value="FMN_red"/>
    <property type="match status" value="1"/>
</dbReference>
<comment type="caution">
    <text evidence="2">The sequence shown here is derived from an EMBL/GenBank/DDBJ whole genome shotgun (WGS) entry which is preliminary data.</text>
</comment>
<dbReference type="EMBL" id="NHOC01000009">
    <property type="protein sequence ID" value="OUM19888.1"/>
    <property type="molecule type" value="Genomic_DNA"/>
</dbReference>
<accession>A0A252F269</accession>
<evidence type="ECO:0000259" key="1">
    <source>
        <dbReference type="Pfam" id="PF03358"/>
    </source>
</evidence>
<dbReference type="AlphaFoldDB" id="A0A252F269"/>
<dbReference type="InterPro" id="IPR029039">
    <property type="entry name" value="Flavoprotein-like_sf"/>
</dbReference>
<dbReference type="GO" id="GO:0016491">
    <property type="term" value="F:oxidoreductase activity"/>
    <property type="evidence" value="ECO:0007669"/>
    <property type="project" value="InterPro"/>
</dbReference>
<dbReference type="OrthoDB" id="3789967at2"/>
<sequence length="242" mass="27158">MNITLIYGSQRHGSTWHIAQKFVSRLSCGGEVREFYLPSALPELCTGCGVCFMQSARYCPHRQYVEPIVRALDQADLIILASATNVFHVTGSMKNMLDHMAYRWMVHRPSPTMFTKQAIAITTAAGGGIKPTLKDMTDSLSYWGVGKIWTYGKAVRAIDWNGVPAGIKRSIDRDVARLSEKIGAGGSAVVPSGDIRRRFELLRMAYKIHSLSPIDHEYWGVQGWLEKTRPWDTVDRTPEDLK</sequence>
<evidence type="ECO:0000313" key="3">
    <source>
        <dbReference type="Proteomes" id="UP000194903"/>
    </source>
</evidence>
<name>A0A252F269_9FIRM</name>
<gene>
    <name evidence="2" type="ORF">CBW42_10420</name>
</gene>
<dbReference type="Proteomes" id="UP000194903">
    <property type="component" value="Unassembled WGS sequence"/>
</dbReference>
<organism evidence="2 3">
    <name type="scientific">Butyricicoccus porcorum</name>
    <dbReference type="NCBI Taxonomy" id="1945634"/>
    <lineage>
        <taxon>Bacteria</taxon>
        <taxon>Bacillati</taxon>
        <taxon>Bacillota</taxon>
        <taxon>Clostridia</taxon>
        <taxon>Eubacteriales</taxon>
        <taxon>Butyricicoccaceae</taxon>
        <taxon>Butyricicoccus</taxon>
    </lineage>
</organism>
<feature type="domain" description="NADPH-dependent FMN reductase-like" evidence="1">
    <location>
        <begin position="1"/>
        <end position="142"/>
    </location>
</feature>
<dbReference type="RefSeq" id="WP_087021017.1">
    <property type="nucleotide sequence ID" value="NZ_CP178353.1"/>
</dbReference>
<dbReference type="InterPro" id="IPR050104">
    <property type="entry name" value="FMN-dep_NADH:Q_OxRdtase_AzoR1"/>
</dbReference>
<dbReference type="InterPro" id="IPR005025">
    <property type="entry name" value="FMN_Rdtase-like_dom"/>
</dbReference>
<dbReference type="PANTHER" id="PTHR43741:SF4">
    <property type="entry name" value="FMN-DEPENDENT NADH:QUINONE OXIDOREDUCTASE"/>
    <property type="match status" value="1"/>
</dbReference>
<evidence type="ECO:0000313" key="2">
    <source>
        <dbReference type="EMBL" id="OUM19888.1"/>
    </source>
</evidence>
<proteinExistence type="predicted"/>
<protein>
    <recommendedName>
        <fullName evidence="1">NADPH-dependent FMN reductase-like domain-containing protein</fullName>
    </recommendedName>
</protein>
<dbReference type="SUPFAM" id="SSF52218">
    <property type="entry name" value="Flavoproteins"/>
    <property type="match status" value="1"/>
</dbReference>